<organism evidence="1">
    <name type="scientific">Siphoviridae sp. ct3es5</name>
    <dbReference type="NCBI Taxonomy" id="2825322"/>
    <lineage>
        <taxon>Viruses</taxon>
        <taxon>Duplodnaviria</taxon>
        <taxon>Heunggongvirae</taxon>
        <taxon>Uroviricota</taxon>
        <taxon>Caudoviricetes</taxon>
    </lineage>
</organism>
<sequence length="208" mass="24548">MKFPLAKLFQSKVAITPIEPDTVEIDRESVSAHFYEANRNILEPLNHLIVAPRLADYGDIQEYKKAFDITMQAITELKNFCSQSNAGMIWYEDYYCHCFNSRNQDFNLIERIENEYYQFLNNYNDVQAKLEKKRRATEFLLANGSYVRRTIIQLIQAEPGILQKSLYSHFEPEYKNAVIQVVQNLVKEKVVFREREGNSFRLYLKPQV</sequence>
<name>A0A8S5PV56_9CAUD</name>
<accession>A0A8S5PV56</accession>
<protein>
    <submittedName>
        <fullName evidence="1">Dissimilatory sulfite reductase D</fullName>
    </submittedName>
</protein>
<reference evidence="1" key="1">
    <citation type="journal article" date="2021" name="Proc. Natl. Acad. Sci. U.S.A.">
        <title>A Catalog of Tens of Thousands of Viruses from Human Metagenomes Reveals Hidden Associations with Chronic Diseases.</title>
        <authorList>
            <person name="Tisza M.J."/>
            <person name="Buck C.B."/>
        </authorList>
    </citation>
    <scope>NUCLEOTIDE SEQUENCE</scope>
    <source>
        <strain evidence="1">Ct3es5</strain>
    </source>
</reference>
<evidence type="ECO:0000313" key="1">
    <source>
        <dbReference type="EMBL" id="DAE10355.1"/>
    </source>
</evidence>
<proteinExistence type="predicted"/>
<dbReference type="EMBL" id="BK015507">
    <property type="protein sequence ID" value="DAE10355.1"/>
    <property type="molecule type" value="Genomic_DNA"/>
</dbReference>